<feature type="region of interest" description="Disordered" evidence="1">
    <location>
        <begin position="49"/>
        <end position="90"/>
    </location>
</feature>
<dbReference type="RefSeq" id="WP_013486006.1">
    <property type="nucleotide sequence ID" value="NC_014828.1"/>
</dbReference>
<evidence type="ECO:0000313" key="2">
    <source>
        <dbReference type="EMBL" id="ADU27658.1"/>
    </source>
</evidence>
<evidence type="ECO:0000256" key="1">
    <source>
        <dbReference type="SAM" id="MobiDB-lite"/>
    </source>
</evidence>
<dbReference type="STRING" id="663278.Ethha_2141"/>
<accession>E6U3X8</accession>
<dbReference type="Proteomes" id="UP000001551">
    <property type="component" value="Chromosome"/>
</dbReference>
<dbReference type="AlphaFoldDB" id="E6U3X8"/>
<dbReference type="HOGENOM" id="CLU_2436377_0_0_9"/>
<feature type="compositionally biased region" description="Polar residues" evidence="1">
    <location>
        <begin position="66"/>
        <end position="75"/>
    </location>
</feature>
<dbReference type="KEGG" id="eha:Ethha_2141"/>
<evidence type="ECO:0000313" key="3">
    <source>
        <dbReference type="Proteomes" id="UP000001551"/>
    </source>
</evidence>
<gene>
    <name evidence="2" type="ordered locus">Ethha_2141</name>
</gene>
<proteinExistence type="predicted"/>
<organism evidence="2 3">
    <name type="scientific">Ethanoligenens harbinense (strain DSM 18485 / JCM 12961 / CGMCC 1.5033 / YUAN-3)</name>
    <dbReference type="NCBI Taxonomy" id="663278"/>
    <lineage>
        <taxon>Bacteria</taxon>
        <taxon>Bacillati</taxon>
        <taxon>Bacillota</taxon>
        <taxon>Clostridia</taxon>
        <taxon>Eubacteriales</taxon>
        <taxon>Oscillospiraceae</taxon>
        <taxon>Ethanoligenens</taxon>
    </lineage>
</organism>
<protein>
    <submittedName>
        <fullName evidence="2">Uncharacterized protein</fullName>
    </submittedName>
</protein>
<dbReference type="EMBL" id="CP002400">
    <property type="protein sequence ID" value="ADU27658.1"/>
    <property type="molecule type" value="Genomic_DNA"/>
</dbReference>
<keyword evidence="3" id="KW-1185">Reference proteome</keyword>
<name>E6U3X8_ETHHY</name>
<reference evidence="2 3" key="1">
    <citation type="submission" date="2010-12" db="EMBL/GenBank/DDBJ databases">
        <title>Complete sequence of Ethanoligenens harbinense YUAN-3.</title>
        <authorList>
            <person name="Lucas S."/>
            <person name="Copeland A."/>
            <person name="Lapidus A."/>
            <person name="Cheng J.-F."/>
            <person name="Bruce D."/>
            <person name="Goodwin L."/>
            <person name="Pitluck S."/>
            <person name="Chertkov O."/>
            <person name="Misra M."/>
            <person name="Detter J.C."/>
            <person name="Han C."/>
            <person name="Tapia R."/>
            <person name="Land M."/>
            <person name="Hauser L."/>
            <person name="Jeffries C."/>
            <person name="Kyrpides N."/>
            <person name="Ivanova N."/>
            <person name="Mikhailova N."/>
            <person name="Wang A."/>
            <person name="Mouttaki H."/>
            <person name="He Z."/>
            <person name="Zhou J."/>
            <person name="Hemme C.L."/>
            <person name="Woyke T."/>
        </authorList>
    </citation>
    <scope>NUCLEOTIDE SEQUENCE [LARGE SCALE GENOMIC DNA]</scope>
    <source>
        <strain evidence="3">DSM 18485 / JCM 12961 / CGMCC 1.5033 / YUAN-3</strain>
    </source>
</reference>
<sequence length="90" mass="10221">MELQRMQLENLKLRMQNGETIESTRVENGQYIIQLSNAPEIAFDDHYRPTVDNTIGKTQDGVRENTLGNDSAPNSSRRRPGLESSTMSMH</sequence>